<dbReference type="InterPro" id="IPR050879">
    <property type="entry name" value="Acyltransferase_3"/>
</dbReference>
<feature type="transmembrane region" description="Helical" evidence="1">
    <location>
        <begin position="181"/>
        <end position="202"/>
    </location>
</feature>
<feature type="domain" description="Acyltransferase 3" evidence="2">
    <location>
        <begin position="18"/>
        <end position="358"/>
    </location>
</feature>
<keyword evidence="1" id="KW-0472">Membrane</keyword>
<protein>
    <submittedName>
        <fullName evidence="3">Acyltransferase</fullName>
    </submittedName>
</protein>
<evidence type="ECO:0000313" key="3">
    <source>
        <dbReference type="EMBL" id="HIW10025.1"/>
    </source>
</evidence>
<reference evidence="3" key="2">
    <citation type="submission" date="2021-04" db="EMBL/GenBank/DDBJ databases">
        <authorList>
            <person name="Gilroy R."/>
        </authorList>
    </citation>
    <scope>NUCLEOTIDE SEQUENCE</scope>
    <source>
        <strain evidence="3">ChiBcec15-1070</strain>
    </source>
</reference>
<evidence type="ECO:0000259" key="2">
    <source>
        <dbReference type="Pfam" id="PF01757"/>
    </source>
</evidence>
<keyword evidence="1" id="KW-0812">Transmembrane</keyword>
<feature type="transmembrane region" description="Helical" evidence="1">
    <location>
        <begin position="275"/>
        <end position="292"/>
    </location>
</feature>
<dbReference type="InterPro" id="IPR002656">
    <property type="entry name" value="Acyl_transf_3_dom"/>
</dbReference>
<dbReference type="Proteomes" id="UP000823926">
    <property type="component" value="Unassembled WGS sequence"/>
</dbReference>
<dbReference type="PANTHER" id="PTHR23028">
    <property type="entry name" value="ACETYLTRANSFERASE"/>
    <property type="match status" value="1"/>
</dbReference>
<dbReference type="GO" id="GO:0016747">
    <property type="term" value="F:acyltransferase activity, transferring groups other than amino-acyl groups"/>
    <property type="evidence" value="ECO:0007669"/>
    <property type="project" value="InterPro"/>
</dbReference>
<dbReference type="EMBL" id="DXHL01000006">
    <property type="protein sequence ID" value="HIW10025.1"/>
    <property type="molecule type" value="Genomic_DNA"/>
</dbReference>
<feature type="transmembrane region" description="Helical" evidence="1">
    <location>
        <begin position="123"/>
        <end position="143"/>
    </location>
</feature>
<feature type="transmembrane region" description="Helical" evidence="1">
    <location>
        <begin position="313"/>
        <end position="331"/>
    </location>
</feature>
<sequence length="381" mass="42715">MSNTSTPLLFPSKPHYEILDGLRGVAALMVVAFHLLEIYAVGDLYVVPFIPHGYLAVDFFFVLSGFVIGYAYDDRWGKMNLREFFKRRIIRLQPMVVLGGIIGAVCFYFGAGEQFPLIAETPWWKLLLVAVIGCLLLPIPPAWDVRVWGEMFPLNGPAWSLFYEYIGNILYALIVRRLPKLILTIVVALCGVALVRLAVWGGMGSVLGGHMLTGEQFLIGMTRLAYPFFCGILLFRLGRLIRLRGGFWWCALVLALALAFPRLGGTEQLWQNGLYEAGIILFLFPLLVLTGAGSPIRGKVSVGICRFLGRISYPLYIIHYPFVYLFMAYVTEHKLSVSESWPLMIAVGAGCVALAYGAMRLYDEPVRAWLRQRFLGRRTAA</sequence>
<proteinExistence type="predicted"/>
<feature type="transmembrane region" description="Helical" evidence="1">
    <location>
        <begin position="217"/>
        <end position="235"/>
    </location>
</feature>
<evidence type="ECO:0000313" key="4">
    <source>
        <dbReference type="Proteomes" id="UP000823926"/>
    </source>
</evidence>
<feature type="transmembrane region" description="Helical" evidence="1">
    <location>
        <begin position="92"/>
        <end position="111"/>
    </location>
</feature>
<reference evidence="3" key="1">
    <citation type="journal article" date="2021" name="PeerJ">
        <title>Extensive microbial diversity within the chicken gut microbiome revealed by metagenomics and culture.</title>
        <authorList>
            <person name="Gilroy R."/>
            <person name="Ravi A."/>
            <person name="Getino M."/>
            <person name="Pursley I."/>
            <person name="Horton D.L."/>
            <person name="Alikhan N.F."/>
            <person name="Baker D."/>
            <person name="Gharbi K."/>
            <person name="Hall N."/>
            <person name="Watson M."/>
            <person name="Adriaenssens E.M."/>
            <person name="Foster-Nyarko E."/>
            <person name="Jarju S."/>
            <person name="Secka A."/>
            <person name="Antonio M."/>
            <person name="Oren A."/>
            <person name="Chaudhuri R.R."/>
            <person name="La Ragione R."/>
            <person name="Hildebrand F."/>
            <person name="Pallen M.J."/>
        </authorList>
    </citation>
    <scope>NUCLEOTIDE SEQUENCE</scope>
    <source>
        <strain evidence="3">ChiBcec15-1070</strain>
    </source>
</reference>
<feature type="transmembrane region" description="Helical" evidence="1">
    <location>
        <begin position="21"/>
        <end position="41"/>
    </location>
</feature>
<keyword evidence="1" id="KW-1133">Transmembrane helix</keyword>
<comment type="caution">
    <text evidence="3">The sequence shown here is derived from an EMBL/GenBank/DDBJ whole genome shotgun (WGS) entry which is preliminary data.</text>
</comment>
<keyword evidence="3" id="KW-0808">Transferase</keyword>
<accession>A0A9D1TXT8</accession>
<dbReference type="PANTHER" id="PTHR23028:SF134">
    <property type="entry name" value="PUTATIVE (AFU_ORTHOLOGUE AFUA_4G08520)-RELATED"/>
    <property type="match status" value="1"/>
</dbReference>
<name>A0A9D1TXT8_9BACT</name>
<feature type="transmembrane region" description="Helical" evidence="1">
    <location>
        <begin position="53"/>
        <end position="72"/>
    </location>
</feature>
<organism evidence="3 4">
    <name type="scientific">Candidatus Rikenella faecigallinarum</name>
    <dbReference type="NCBI Taxonomy" id="2838745"/>
    <lineage>
        <taxon>Bacteria</taxon>
        <taxon>Pseudomonadati</taxon>
        <taxon>Bacteroidota</taxon>
        <taxon>Bacteroidia</taxon>
        <taxon>Bacteroidales</taxon>
        <taxon>Rikenellaceae</taxon>
        <taxon>Rikenella</taxon>
    </lineage>
</organism>
<gene>
    <name evidence="3" type="ORF">H9888_00850</name>
</gene>
<evidence type="ECO:0000256" key="1">
    <source>
        <dbReference type="SAM" id="Phobius"/>
    </source>
</evidence>
<feature type="transmembrane region" description="Helical" evidence="1">
    <location>
        <begin position="247"/>
        <end position="263"/>
    </location>
</feature>
<feature type="transmembrane region" description="Helical" evidence="1">
    <location>
        <begin position="343"/>
        <end position="362"/>
    </location>
</feature>
<keyword evidence="3" id="KW-0012">Acyltransferase</keyword>
<dbReference type="Pfam" id="PF01757">
    <property type="entry name" value="Acyl_transf_3"/>
    <property type="match status" value="1"/>
</dbReference>
<dbReference type="AlphaFoldDB" id="A0A9D1TXT8"/>